<evidence type="ECO:0000313" key="1">
    <source>
        <dbReference type="EMBL" id="KAJ0961245.1"/>
    </source>
</evidence>
<dbReference type="InterPro" id="IPR036691">
    <property type="entry name" value="Endo/exonu/phosph_ase_sf"/>
</dbReference>
<organism evidence="1 2">
    <name type="scientific">Dioscorea zingiberensis</name>
    <dbReference type="NCBI Taxonomy" id="325984"/>
    <lineage>
        <taxon>Eukaryota</taxon>
        <taxon>Viridiplantae</taxon>
        <taxon>Streptophyta</taxon>
        <taxon>Embryophyta</taxon>
        <taxon>Tracheophyta</taxon>
        <taxon>Spermatophyta</taxon>
        <taxon>Magnoliopsida</taxon>
        <taxon>Liliopsida</taxon>
        <taxon>Dioscoreales</taxon>
        <taxon>Dioscoreaceae</taxon>
        <taxon>Dioscorea</taxon>
    </lineage>
</organism>
<keyword evidence="2" id="KW-1185">Reference proteome</keyword>
<dbReference type="AlphaFoldDB" id="A0A9D5H2P8"/>
<reference evidence="1 2" key="1">
    <citation type="journal article" date="2022" name="Hortic Res">
        <title>The genome of Dioscorea zingiberensis sheds light on the biosynthesis, origin and evolution of the medicinally important diosgenin saponins.</title>
        <authorList>
            <person name="Li Y."/>
            <person name="Tan C."/>
            <person name="Li Z."/>
            <person name="Guo J."/>
            <person name="Li S."/>
            <person name="Chen X."/>
            <person name="Wang C."/>
            <person name="Dai X."/>
            <person name="Yang H."/>
            <person name="Song W."/>
            <person name="Hou L."/>
            <person name="Xu J."/>
            <person name="Tong Z."/>
            <person name="Xu A."/>
            <person name="Yuan X."/>
            <person name="Wang W."/>
            <person name="Yang Q."/>
            <person name="Chen L."/>
            <person name="Sun Z."/>
            <person name="Wang K."/>
            <person name="Pan B."/>
            <person name="Chen J."/>
            <person name="Bao Y."/>
            <person name="Liu F."/>
            <person name="Qi X."/>
            <person name="Gang D.R."/>
            <person name="Wen J."/>
            <person name="Li J."/>
        </authorList>
    </citation>
    <scope>NUCLEOTIDE SEQUENCE [LARGE SCALE GENOMIC DNA]</scope>
    <source>
        <strain evidence="1">Dzin_1.0</strain>
    </source>
</reference>
<name>A0A9D5H2P8_9LILI</name>
<dbReference type="PANTHER" id="PTHR33710:SF71">
    <property type="entry name" value="ENDONUCLEASE_EXONUCLEASE_PHOSPHATASE DOMAIN-CONTAINING PROTEIN"/>
    <property type="match status" value="1"/>
</dbReference>
<dbReference type="PANTHER" id="PTHR33710">
    <property type="entry name" value="BNAC02G09200D PROTEIN"/>
    <property type="match status" value="1"/>
</dbReference>
<proteinExistence type="predicted"/>
<comment type="caution">
    <text evidence="1">The sequence shown here is derived from an EMBL/GenBank/DDBJ whole genome shotgun (WGS) entry which is preliminary data.</text>
</comment>
<protein>
    <submittedName>
        <fullName evidence="1">Uncharacterized protein</fullName>
    </submittedName>
</protein>
<dbReference type="Proteomes" id="UP001085076">
    <property type="component" value="Unassembled WGS sequence"/>
</dbReference>
<dbReference type="OrthoDB" id="786427at2759"/>
<evidence type="ECO:0000313" key="2">
    <source>
        <dbReference type="Proteomes" id="UP001085076"/>
    </source>
</evidence>
<dbReference type="SUPFAM" id="SSF56219">
    <property type="entry name" value="DNase I-like"/>
    <property type="match status" value="1"/>
</dbReference>
<accession>A0A9D5H2P8</accession>
<gene>
    <name evidence="1" type="ORF">J5N97_000791</name>
</gene>
<sequence length="203" mass="23433">MENLTPWLVSIVYNSQLLAEQRKVWKELSRVAEVDKPWLIVGDFNTIREISEKQGGNMARGTCTKSELFNSFIMNYNLSEPKFIGSPFTWCNNQRGGARIWARLDRVIVNGNWYDSLASYNIKHLAKCQSDHCPILIHCGFNKNKGKRPFRFANTWTQSETCQSIVQEIWRPKTGGNPIHHLNHKFCTLQKTLIKNCKKTESG</sequence>
<dbReference type="EMBL" id="JAGGNH010000034">
    <property type="protein sequence ID" value="KAJ0961245.1"/>
    <property type="molecule type" value="Genomic_DNA"/>
</dbReference>
<dbReference type="Gene3D" id="3.60.10.10">
    <property type="entry name" value="Endonuclease/exonuclease/phosphatase"/>
    <property type="match status" value="1"/>
</dbReference>